<dbReference type="Proteomes" id="UP000590599">
    <property type="component" value="Unassembled WGS sequence"/>
</dbReference>
<feature type="non-terminal residue" evidence="1">
    <location>
        <position position="1469"/>
    </location>
</feature>
<sequence>HIGASAGEVKIDSQGRIVNEGVISGKQDVQIKTKSDVIQKGKVETARGDVLVNAKNQINQVGATISGGHIRYQADSVEAGKSSVLAAGIEENGKVREIDDVSETKNLEIKTAKTIVAKGKNIASGKVDVQAQTVDVSESQTSGQDVHIVAHQGEINANQATLIAKNEINLHTPSQLLTQQANLKAGWINATAQRVENQQGRWASQGVRDFSLNLEQGLNNEKGLILSGGNMSLTQQNQFLNNREGRLLSGKDLTLTALSVDNQAGMIVADGSSTLNIARDINNQKVGNTGSLIQAQGDLTVNTTNLNNQNTKGNAQSVPTQGILAGKAEVNAQQLDNKQGGIYSVSSQVLNVVNQLDNTQGELFSTGDIRIQGRGASIKNSQGSIQAAEKLNIQVNTLSGDGDIEANHANIQLVQDFDSQRDLVGRSSLSLTTQGHLINRAGLLSEGHTQINVKNIENTKTAEIQGKQIALTSEQNITNRGLVKGTVENVIKTGDILTNVGTGRIYGGHVALQAGQKIVNTDELQSDGTIKSAVVAAKERLDVAAPFVENSKTVFTQNWAFNGIGGTLSSEGKVVFGRTLDENNQSKDLGDKLLNSGSLIEGRGIVLGMHQTLNQNARIDTRLEEVKREKVNEHYLLEDGSAERINFDQLRWASFSRAGKVVYKNQNKVTRPTNGKIEGHILPMPNEEVCANEQTRSGCVVVPQALYLNNDPIWAAFNITPPPTSPTLPDLSGLDETLKQAPEEPKHPKRTWRNRHDYDRLMKEYELKMGEYRKAVADYEAKLVEFSAQMKPYFEWAKVNEKAFEQLDAAILEHNKKLLGKEFYRFWDIYVQERITSETKVKETHPGKILSQGDVEFNGNVENNRSQIMAAGKIYNPNNPSEEVNNVPEMGITRVVDNGNQEWTYSRWRGGFRRYHQREWAGRHGYQRITDTPLDLKQVRTEAYTTVTPEGEKANLSMETLALANNIHVANGVNQSNAKAGQREIRTIGVDVSLPTSSLYRTNPEATNRPLIETDPQFTDRRKWLSSDYMFKALRRDPQNILRRLGDGYYEQRLVRDQVNQLTGRMFLTGYQDLEAQYKGLMDNGITFAKRFNLTPGVALSPAQVAQLTSDIVWFEEKEVTLPSGKQVKVMAPRVYAMAQKGDLNGEGALISADVIDLRSHRLTNSGTIAGRKLTLLNTESLFNAGTITGDKVGINTTNNFDNIGGKVEAERALLVDVGGDLNHESTTMTTKVDLSHFQRSETTLARKALFHVKGEDGQLQLSSNNLNAKGADIINDGNGSTFIQTKNKMNLTALSVGFDEKMGAGNHYRHEKVEQAISSQIKGKGDVTFTAKNLRAEGAQLESEAKLMAIAENDLVLNGAKESRDFEEFHKTKSGSLARTTKTSLDQQHSVTQVGTQVSGKDVLLSAGHDVKAKGMQAIADDNLHIQAGHDVDIAADTNHFKNKRVETKKTNGVFTGGGIGITFGSKS</sequence>
<organism evidence="1 2">
    <name type="scientific">Haemophilus haemolyticus</name>
    <dbReference type="NCBI Taxonomy" id="726"/>
    <lineage>
        <taxon>Bacteria</taxon>
        <taxon>Pseudomonadati</taxon>
        <taxon>Pseudomonadota</taxon>
        <taxon>Gammaproteobacteria</taxon>
        <taxon>Pasteurellales</taxon>
        <taxon>Pasteurellaceae</taxon>
        <taxon>Haemophilus</taxon>
    </lineage>
</organism>
<name>A0A852PSD6_HAEHA</name>
<reference evidence="1 2" key="1">
    <citation type="submission" date="2020-07" db="EMBL/GenBank/DDBJ databases">
        <title>Genus Haemophilus, Bergeys manual.</title>
        <authorList>
            <person name="Noerskov-Lauritsen N."/>
        </authorList>
    </citation>
    <scope>NUCLEOTIDE SEQUENCE [LARGE SCALE GENOMIC DNA]</scope>
    <source>
        <strain evidence="1 2">CCUG30047</strain>
    </source>
</reference>
<evidence type="ECO:0000313" key="2">
    <source>
        <dbReference type="Proteomes" id="UP000590599"/>
    </source>
</evidence>
<dbReference type="InterPro" id="IPR010069">
    <property type="entry name" value="CdiA_FHA1_rpt"/>
</dbReference>
<proteinExistence type="predicted"/>
<gene>
    <name evidence="1" type="ORF">HZI69_10335</name>
</gene>
<dbReference type="NCBIfam" id="TIGR01731">
    <property type="entry name" value="fil_hemag_20aa"/>
    <property type="match status" value="8"/>
</dbReference>
<accession>A0A852PSD6</accession>
<comment type="caution">
    <text evidence="1">The sequence shown here is derived from an EMBL/GenBank/DDBJ whole genome shotgun (WGS) entry which is preliminary data.</text>
</comment>
<protein>
    <submittedName>
        <fullName evidence="1">Hemagglutinin repeat-containing protein</fullName>
    </submittedName>
</protein>
<feature type="non-terminal residue" evidence="1">
    <location>
        <position position="1"/>
    </location>
</feature>
<evidence type="ECO:0000313" key="1">
    <source>
        <dbReference type="EMBL" id="NYA28218.1"/>
    </source>
</evidence>
<dbReference type="EMBL" id="JACBKA010000044">
    <property type="protein sequence ID" value="NYA28218.1"/>
    <property type="molecule type" value="Genomic_DNA"/>
</dbReference>